<keyword evidence="3" id="KW-1185">Reference proteome</keyword>
<proteinExistence type="predicted"/>
<evidence type="ECO:0000313" key="3">
    <source>
        <dbReference type="Proteomes" id="UP000184085"/>
    </source>
</evidence>
<reference evidence="3" key="1">
    <citation type="submission" date="2016-09" db="EMBL/GenBank/DDBJ databases">
        <authorList>
            <person name="Wibberg D."/>
        </authorList>
    </citation>
    <scope>NUCLEOTIDE SEQUENCE [LARGE SCALE GENOMIC DNA]</scope>
</reference>
<feature type="transmembrane region" description="Helical" evidence="1">
    <location>
        <begin position="20"/>
        <end position="42"/>
    </location>
</feature>
<dbReference type="AlphaFoldDB" id="A0A1M4N6A3"/>
<name>A0A1M4N6A3_9RHOB</name>
<sequence>MNNPFPDPFKLFSAQMYVTAMAIEASAVIGMRMLGMSGLWAVPNSENSRMISEKQVAFAKSSQKAFIAAMSGKTADVVMMEAAKPLRRRTSANHKRLTRLGPKTF</sequence>
<dbReference type="RefSeq" id="WP_083595769.1">
    <property type="nucleotide sequence ID" value="NZ_FMJB01000064.1"/>
</dbReference>
<keyword evidence="1" id="KW-0472">Membrane</keyword>
<accession>A0A1M4N6A3</accession>
<keyword evidence="1" id="KW-1133">Transmembrane helix</keyword>
<evidence type="ECO:0000256" key="1">
    <source>
        <dbReference type="SAM" id="Phobius"/>
    </source>
</evidence>
<evidence type="ECO:0000313" key="2">
    <source>
        <dbReference type="EMBL" id="SCM69587.1"/>
    </source>
</evidence>
<keyword evidence="1" id="KW-0812">Transmembrane</keyword>
<dbReference type="Proteomes" id="UP000184085">
    <property type="component" value="Unassembled WGS sequence"/>
</dbReference>
<organism evidence="2 3">
    <name type="scientific">Donghicola eburneus</name>
    <dbReference type="NCBI Taxonomy" id="393278"/>
    <lineage>
        <taxon>Bacteria</taxon>
        <taxon>Pseudomonadati</taxon>
        <taxon>Pseudomonadota</taxon>
        <taxon>Alphaproteobacteria</taxon>
        <taxon>Rhodobacterales</taxon>
        <taxon>Roseobacteraceae</taxon>
        <taxon>Donghicola</taxon>
    </lineage>
</organism>
<protein>
    <submittedName>
        <fullName evidence="2">Putative membrane protein</fullName>
    </submittedName>
</protein>
<gene>
    <name evidence="2" type="ORF">KARMA_3826</name>
</gene>
<dbReference type="EMBL" id="FMJB01000064">
    <property type="protein sequence ID" value="SCM69587.1"/>
    <property type="molecule type" value="Genomic_DNA"/>
</dbReference>